<evidence type="ECO:0000313" key="1">
    <source>
        <dbReference type="EMBL" id="MXR37253.1"/>
    </source>
</evidence>
<reference evidence="1 2" key="1">
    <citation type="submission" date="2019-12" db="EMBL/GenBank/DDBJ databases">
        <title>Neisseriaceae gen. nov. sp. Genome sequencing and assembly.</title>
        <authorList>
            <person name="Liu Z."/>
            <person name="Li A."/>
        </authorList>
    </citation>
    <scope>NUCLEOTIDE SEQUENCE [LARGE SCALE GENOMIC DNA]</scope>
    <source>
        <strain evidence="1 2">B2N2-7</strain>
    </source>
</reference>
<protein>
    <recommendedName>
        <fullName evidence="3">Excisionase</fullName>
    </recommendedName>
</protein>
<comment type="caution">
    <text evidence="1">The sequence shown here is derived from an EMBL/GenBank/DDBJ whole genome shotgun (WGS) entry which is preliminary data.</text>
</comment>
<dbReference type="AlphaFoldDB" id="A0A845BXM7"/>
<gene>
    <name evidence="1" type="ORF">GQF02_09740</name>
</gene>
<evidence type="ECO:0008006" key="3">
    <source>
        <dbReference type="Google" id="ProtNLM"/>
    </source>
</evidence>
<dbReference type="RefSeq" id="WP_160796751.1">
    <property type="nucleotide sequence ID" value="NZ_WSSB01000008.1"/>
</dbReference>
<sequence length="116" mass="12679">MESHESLAAALASAISAPAKLADRLATLESEVAELRHKAATSASPMGGQRLLEWVPLSRYCEASGESSECIRSRRRSGIWLEGVEWRRAGDKKIWINLKAVEKWASTSSSAPRRSA</sequence>
<proteinExistence type="predicted"/>
<dbReference type="EMBL" id="WSSB01000008">
    <property type="protein sequence ID" value="MXR37253.1"/>
    <property type="molecule type" value="Genomic_DNA"/>
</dbReference>
<keyword evidence="2" id="KW-1185">Reference proteome</keyword>
<evidence type="ECO:0000313" key="2">
    <source>
        <dbReference type="Proteomes" id="UP000467214"/>
    </source>
</evidence>
<organism evidence="1 2">
    <name type="scientific">Craterilacuibacter sinensis</name>
    <dbReference type="NCBI Taxonomy" id="2686017"/>
    <lineage>
        <taxon>Bacteria</taxon>
        <taxon>Pseudomonadati</taxon>
        <taxon>Pseudomonadota</taxon>
        <taxon>Betaproteobacteria</taxon>
        <taxon>Neisseriales</taxon>
        <taxon>Neisseriaceae</taxon>
        <taxon>Craterilacuibacter</taxon>
    </lineage>
</organism>
<dbReference type="Proteomes" id="UP000467214">
    <property type="component" value="Unassembled WGS sequence"/>
</dbReference>
<accession>A0A845BXM7</accession>
<name>A0A845BXM7_9NEIS</name>